<dbReference type="PANTHER" id="PTHR10796">
    <property type="entry name" value="PATCHED-RELATED"/>
    <property type="match status" value="1"/>
</dbReference>
<proteinExistence type="inferred from homology"/>
<dbReference type="Pfam" id="PF02460">
    <property type="entry name" value="Patched"/>
    <property type="match status" value="1"/>
</dbReference>
<dbReference type="GeneID" id="105889238"/>
<dbReference type="KEGG" id="char:105889238"/>
<evidence type="ECO:0000313" key="13">
    <source>
        <dbReference type="RefSeq" id="XP_031439966.1"/>
    </source>
</evidence>
<comment type="similarity">
    <text evidence="1">Belongs to the patched family.</text>
</comment>
<feature type="transmembrane region" description="Helical" evidence="10">
    <location>
        <begin position="27"/>
        <end position="49"/>
    </location>
</feature>
<evidence type="ECO:0000256" key="2">
    <source>
        <dbReference type="ARBA" id="ARBA00022475"/>
    </source>
</evidence>
<dbReference type="RefSeq" id="XP_031439966.1">
    <property type="nucleotide sequence ID" value="XM_031584106.2"/>
</dbReference>
<dbReference type="Gene3D" id="1.20.1640.10">
    <property type="entry name" value="Multidrug efflux transporter AcrB transmembrane domain"/>
    <property type="match status" value="2"/>
</dbReference>
<dbReference type="GO" id="GO:0016020">
    <property type="term" value="C:membrane"/>
    <property type="evidence" value="ECO:0007669"/>
    <property type="project" value="InterPro"/>
</dbReference>
<dbReference type="FunFam" id="1.20.1640.10:FF:000013">
    <property type="entry name" value="PaTched Related family"/>
    <property type="match status" value="1"/>
</dbReference>
<sequence>MPACNTNCIEKPLSKGFKKLGLVVGKYPWVFLLLPLVLSGGLGVGFYFLGEREANDIEDQFTPTNGQAKTEREKVKTYFPHSDEFSQLRLYTEGTYASLIVFSSSNKDLLSKELFKKVIDLNNKVRSIRTELERSTYADLCANTNGKCASNAILDIVSNAATTIDYPFHRGVFLGSTIGGVTLKPNSKAIQSAEALRLFYFLKDAKTEMDRSENGAWLQAFIKTFSEEIPVDMISVSHFTSISREEEFERKFRDSIPLFSITYVLAINIAIASCIRWDCVRNKVWVALAGVLSAGLAVLTSFGLLLFCGMPFSMPVASAPFLILGIGVDDMFIMISCWQRTRVHDKVEDRMAETYKEAAVSITITTLTNVLAFYIGLLTPFRSVQSFCMYTGTAILFCYIYNITFFGACLALNGRRERSNKHWLTFRKVETPNEYKKSNACSVGGAYDPQTGAEVGMAIHVFFRKYYGPFLTNIWTKVFVVFLYAGYLAGSIYGCLQLEEGIQLKNLAPDESYVASYYDNEDRYFSSYGPFVMLVIKDENFQYWEKSARENLNVCLKEFESSDMVAKNMTISWLDSYEQYGASTGLDLSDKSVFMANLDKFLAVSGFYPDVVIHSRKILASRLFIPSINISTAIDEKNMLNFFRDTASTCGQNMTLSNPADLLVYHPAFIYFDQYAVIVSNTIQNIVVATAVMLVISLLLIPNPLCSLWVAFAIASVIVGVAGFMALWDVNLDSISMINLVICIGFSVDFSAHISYAFVSSGKKTPNEKAIDALDNLGYPIIQGAVSTVAGVVVLSAAKSYIFRTFFKIMFLVILFGAAHGLVFIPVFLTFFGVCGISSGVEDEKPSRTHVDTPGVQPMAINNTTQQLGQRPGQSQIINNTSFNRRLPCQPARFQTSANFSSHKYLEDLDCP</sequence>
<protein>
    <recommendedName>
        <fullName evidence="9">Patched domain-containing protein 3</fullName>
    </recommendedName>
</protein>
<evidence type="ECO:0000259" key="11">
    <source>
        <dbReference type="PROSITE" id="PS50156"/>
    </source>
</evidence>
<keyword evidence="6" id="KW-0325">Glycoprotein</keyword>
<feature type="transmembrane region" description="Helical" evidence="10">
    <location>
        <begin position="358"/>
        <end position="377"/>
    </location>
</feature>
<keyword evidence="5 10" id="KW-0472">Membrane</keyword>
<dbReference type="InterPro" id="IPR051697">
    <property type="entry name" value="Patched_domain-protein"/>
</dbReference>
<evidence type="ECO:0000256" key="4">
    <source>
        <dbReference type="ARBA" id="ARBA00022989"/>
    </source>
</evidence>
<feature type="transmembrane region" description="Helical" evidence="10">
    <location>
        <begin position="256"/>
        <end position="277"/>
    </location>
</feature>
<dbReference type="OrthoDB" id="6510177at2759"/>
<feature type="transmembrane region" description="Helical" evidence="10">
    <location>
        <begin position="779"/>
        <end position="798"/>
    </location>
</feature>
<dbReference type="SUPFAM" id="SSF82866">
    <property type="entry name" value="Multidrug efflux transporter AcrB transmembrane domain"/>
    <property type="match status" value="2"/>
</dbReference>
<feature type="transmembrane region" description="Helical" evidence="10">
    <location>
        <begin position="810"/>
        <end position="834"/>
    </location>
</feature>
<feature type="transmembrane region" description="Helical" evidence="10">
    <location>
        <begin position="284"/>
        <end position="307"/>
    </location>
</feature>
<feature type="transmembrane region" description="Helical" evidence="10">
    <location>
        <begin position="319"/>
        <end position="338"/>
    </location>
</feature>
<dbReference type="GO" id="GO:0097225">
    <property type="term" value="C:sperm midpiece"/>
    <property type="evidence" value="ECO:0007669"/>
    <property type="project" value="UniProtKB-ARBA"/>
</dbReference>
<gene>
    <name evidence="13" type="primary">LOC105889238</name>
</gene>
<evidence type="ECO:0000313" key="12">
    <source>
        <dbReference type="Proteomes" id="UP000515152"/>
    </source>
</evidence>
<organism evidence="12 13">
    <name type="scientific">Clupea harengus</name>
    <name type="common">Atlantic herring</name>
    <dbReference type="NCBI Taxonomy" id="7950"/>
    <lineage>
        <taxon>Eukaryota</taxon>
        <taxon>Metazoa</taxon>
        <taxon>Chordata</taxon>
        <taxon>Craniata</taxon>
        <taxon>Vertebrata</taxon>
        <taxon>Euteleostomi</taxon>
        <taxon>Actinopterygii</taxon>
        <taxon>Neopterygii</taxon>
        <taxon>Teleostei</taxon>
        <taxon>Clupei</taxon>
        <taxon>Clupeiformes</taxon>
        <taxon>Clupeoidei</taxon>
        <taxon>Clupeidae</taxon>
        <taxon>Clupea</taxon>
    </lineage>
</organism>
<accession>A0A6P8GQC1</accession>
<dbReference type="Proteomes" id="UP000515152">
    <property type="component" value="Chromosome 17"/>
</dbReference>
<feature type="transmembrane region" description="Helical" evidence="10">
    <location>
        <begin position="389"/>
        <end position="412"/>
    </location>
</feature>
<feature type="transmembrane region" description="Helical" evidence="10">
    <location>
        <begin position="675"/>
        <end position="701"/>
    </location>
</feature>
<keyword evidence="2" id="KW-1003">Cell membrane</keyword>
<reference evidence="13" key="1">
    <citation type="submission" date="2025-08" db="UniProtKB">
        <authorList>
            <consortium name="RefSeq"/>
        </authorList>
    </citation>
    <scope>IDENTIFICATION</scope>
</reference>
<keyword evidence="12" id="KW-1185">Reference proteome</keyword>
<evidence type="ECO:0000256" key="6">
    <source>
        <dbReference type="ARBA" id="ARBA00023180"/>
    </source>
</evidence>
<keyword evidence="4 10" id="KW-1133">Transmembrane helix</keyword>
<evidence type="ECO:0000256" key="7">
    <source>
        <dbReference type="ARBA" id="ARBA00057027"/>
    </source>
</evidence>
<name>A0A6P8GQC1_CLUHA</name>
<dbReference type="PROSITE" id="PS50156">
    <property type="entry name" value="SSD"/>
    <property type="match status" value="1"/>
</dbReference>
<feature type="transmembrane region" description="Helical" evidence="10">
    <location>
        <begin position="707"/>
        <end position="728"/>
    </location>
</feature>
<evidence type="ECO:0000256" key="1">
    <source>
        <dbReference type="ARBA" id="ARBA00005585"/>
    </source>
</evidence>
<dbReference type="InterPro" id="IPR003392">
    <property type="entry name" value="PTHD_SSD"/>
</dbReference>
<dbReference type="PANTHER" id="PTHR10796:SF60">
    <property type="entry name" value="PATCHED DOMAIN-CONTAINING PROTEIN 3"/>
    <property type="match status" value="1"/>
</dbReference>
<evidence type="ECO:0000256" key="3">
    <source>
        <dbReference type="ARBA" id="ARBA00022692"/>
    </source>
</evidence>
<dbReference type="AlphaFoldDB" id="A0A6P8GQC1"/>
<evidence type="ECO:0000256" key="10">
    <source>
        <dbReference type="SAM" id="Phobius"/>
    </source>
</evidence>
<comment type="function">
    <text evidence="7">May play a role in sperm development or sperm function. However, does not appear to have an essential role in spermatogenesis or male fertility.</text>
</comment>
<evidence type="ECO:0000256" key="8">
    <source>
        <dbReference type="ARBA" id="ARBA00060429"/>
    </source>
</evidence>
<feature type="domain" description="SSD" evidence="11">
    <location>
        <begin position="255"/>
        <end position="412"/>
    </location>
</feature>
<evidence type="ECO:0000256" key="5">
    <source>
        <dbReference type="ARBA" id="ARBA00023136"/>
    </source>
</evidence>
<evidence type="ECO:0000256" key="9">
    <source>
        <dbReference type="ARBA" id="ARBA00074262"/>
    </source>
</evidence>
<comment type="subcellular location">
    <subcellularLocation>
        <location evidence="8">Cell projection</location>
        <location evidence="8">Cilium</location>
        <location evidence="8">Flagellum membrane</location>
        <topology evidence="8">Multi-pass membrane protein</topology>
    </subcellularLocation>
</comment>
<keyword evidence="3 10" id="KW-0812">Transmembrane</keyword>
<dbReference type="InterPro" id="IPR000731">
    <property type="entry name" value="SSD"/>
</dbReference>